<accession>A0A919KY44</accession>
<reference evidence="2" key="1">
    <citation type="journal article" date="2014" name="Int. J. Syst. Evol. Microbiol.">
        <title>Complete genome sequence of Corynebacterium casei LMG S-19264T (=DSM 44701T), isolated from a smear-ripened cheese.</title>
        <authorList>
            <consortium name="US DOE Joint Genome Institute (JGI-PGF)"/>
            <person name="Walter F."/>
            <person name="Albersmeier A."/>
            <person name="Kalinowski J."/>
            <person name="Ruckert C."/>
        </authorList>
    </citation>
    <scope>NUCLEOTIDE SEQUENCE</scope>
    <source>
        <strain evidence="2">JCM 4646</strain>
    </source>
</reference>
<name>A0A919KY44_9ACTN</name>
<organism evidence="2 3">
    <name type="scientific">Kitasatospora indigofera</name>
    <dbReference type="NCBI Taxonomy" id="67307"/>
    <lineage>
        <taxon>Bacteria</taxon>
        <taxon>Bacillati</taxon>
        <taxon>Actinomycetota</taxon>
        <taxon>Actinomycetes</taxon>
        <taxon>Kitasatosporales</taxon>
        <taxon>Streptomycetaceae</taxon>
        <taxon>Kitasatospora</taxon>
    </lineage>
</organism>
<reference evidence="2" key="2">
    <citation type="submission" date="2020-09" db="EMBL/GenBank/DDBJ databases">
        <authorList>
            <person name="Sun Q."/>
            <person name="Ohkuma M."/>
        </authorList>
    </citation>
    <scope>NUCLEOTIDE SEQUENCE</scope>
    <source>
        <strain evidence="2">JCM 4646</strain>
    </source>
</reference>
<feature type="compositionally biased region" description="Basic and acidic residues" evidence="1">
    <location>
        <begin position="1"/>
        <end position="13"/>
    </location>
</feature>
<comment type="caution">
    <text evidence="2">The sequence shown here is derived from an EMBL/GenBank/DDBJ whole genome shotgun (WGS) entry which is preliminary data.</text>
</comment>
<evidence type="ECO:0000256" key="1">
    <source>
        <dbReference type="SAM" id="MobiDB-lite"/>
    </source>
</evidence>
<sequence length="205" mass="21704">MPHSHADLSRRGDPAMTLQTPQPPPSALRAVLAALDSETALRQPAAAALRHPHGTLLPAHPLAVHVLDGPRPRLTAARRTGWRFLIKDGSEVAAAAEVVQSVEGHTFSHFTAGPYLDSTVRALRQAWQLAQTSRARHQPRLLTFPGQYATALWLHAPDAAPGADLMIPLAPAPLGVTAHRAYPATDLLALLAAPAPAKPLVLGVS</sequence>
<proteinExistence type="predicted"/>
<feature type="region of interest" description="Disordered" evidence="1">
    <location>
        <begin position="1"/>
        <end position="25"/>
    </location>
</feature>
<dbReference type="AlphaFoldDB" id="A0A919KY44"/>
<protein>
    <submittedName>
        <fullName evidence="2">Uncharacterized protein</fullName>
    </submittedName>
</protein>
<evidence type="ECO:0000313" key="2">
    <source>
        <dbReference type="EMBL" id="GHH76359.1"/>
    </source>
</evidence>
<keyword evidence="3" id="KW-1185">Reference proteome</keyword>
<dbReference type="EMBL" id="BNBO01000029">
    <property type="protein sequence ID" value="GHH76359.1"/>
    <property type="molecule type" value="Genomic_DNA"/>
</dbReference>
<gene>
    <name evidence="2" type="ORF">GCM10018781_47360</name>
</gene>
<evidence type="ECO:0000313" key="3">
    <source>
        <dbReference type="Proteomes" id="UP000617734"/>
    </source>
</evidence>
<dbReference type="Proteomes" id="UP000617734">
    <property type="component" value="Unassembled WGS sequence"/>
</dbReference>